<keyword evidence="5" id="KW-1185">Reference proteome</keyword>
<feature type="region of interest" description="Disordered" evidence="1">
    <location>
        <begin position="1"/>
        <end position="37"/>
    </location>
</feature>
<dbReference type="Proteomes" id="UP000280008">
    <property type="component" value="Unassembled WGS sequence"/>
</dbReference>
<dbReference type="GO" id="GO:0004553">
    <property type="term" value="F:hydrolase activity, hydrolyzing O-glycosyl compounds"/>
    <property type="evidence" value="ECO:0007669"/>
    <property type="project" value="UniProtKB-ARBA"/>
</dbReference>
<dbReference type="InterPro" id="IPR045582">
    <property type="entry name" value="Trehalase-like_N"/>
</dbReference>
<dbReference type="InterPro" id="IPR012341">
    <property type="entry name" value="6hp_glycosidase-like_sf"/>
</dbReference>
<dbReference type="Gene3D" id="1.50.10.10">
    <property type="match status" value="1"/>
</dbReference>
<dbReference type="AlphaFoldDB" id="A0A495IBV2"/>
<dbReference type="Pfam" id="PF00723">
    <property type="entry name" value="Glyco_hydro_15"/>
    <property type="match status" value="1"/>
</dbReference>
<dbReference type="PANTHER" id="PTHR31616">
    <property type="entry name" value="TREHALASE"/>
    <property type="match status" value="1"/>
</dbReference>
<comment type="caution">
    <text evidence="4">The sequence shown here is derived from an EMBL/GenBank/DDBJ whole genome shotgun (WGS) entry which is preliminary data.</text>
</comment>
<evidence type="ECO:0000313" key="5">
    <source>
        <dbReference type="Proteomes" id="UP000280008"/>
    </source>
</evidence>
<feature type="domain" description="GH15-like" evidence="2">
    <location>
        <begin position="265"/>
        <end position="615"/>
    </location>
</feature>
<dbReference type="Pfam" id="PF19291">
    <property type="entry name" value="TREH_N"/>
    <property type="match status" value="1"/>
</dbReference>
<dbReference type="OrthoDB" id="3902805at2"/>
<accession>A0A495IBV2</accession>
<feature type="domain" description="Trehalase-like N-terminal" evidence="3">
    <location>
        <begin position="42"/>
        <end position="130"/>
    </location>
</feature>
<dbReference type="GO" id="GO:0005975">
    <property type="term" value="P:carbohydrate metabolic process"/>
    <property type="evidence" value="ECO:0007669"/>
    <property type="project" value="InterPro"/>
</dbReference>
<protein>
    <submittedName>
        <fullName evidence="4">GH15 family glucan-1,4-alpha-glucosidase</fullName>
    </submittedName>
</protein>
<dbReference type="InterPro" id="IPR008928">
    <property type="entry name" value="6-hairpin_glycosidase_sf"/>
</dbReference>
<reference evidence="4 5" key="1">
    <citation type="submission" date="2018-10" db="EMBL/GenBank/DDBJ databases">
        <title>Sequencing the genomes of 1000 actinobacteria strains.</title>
        <authorList>
            <person name="Klenk H.-P."/>
        </authorList>
    </citation>
    <scope>NUCLEOTIDE SEQUENCE [LARGE SCALE GENOMIC DNA]</scope>
    <source>
        <strain evidence="4 5">DSM 17894</strain>
    </source>
</reference>
<gene>
    <name evidence="4" type="ORF">C8E83_0491</name>
</gene>
<evidence type="ECO:0000313" key="4">
    <source>
        <dbReference type="EMBL" id="RKR73399.1"/>
    </source>
</evidence>
<sequence>MASGSDSGSGRKRPGPRFRTDRNRTPPGVRPHADLRRRDGFVPLETYAPIGDGRTVGLVALDGSIDWLALPELDTAPVFSAILDPEHGGSISLHPSEPATVRRHYEDDSNVLVTEWTTDSGMCRVTDAMLTGTAGRLPWAQLARVVHGVEGEVAMTWEVVPGRALGSCVPERRETANGTVLVCDSVTLGVSEQGFGSVARDDVGFGGGFTTGAGTEHVLTVVGTDGEPLLIPDPADVPGQLDVTRANWDRWSSAIDYDGPWDAQVRRSALALKLLIHAPSGAIAAAATTSLPEDRRGGKNWDYRFAWVRDLAYTVRAISSLGFREEAHAAVSWLLRTIRQHEDDMPIFYTLQGDKSDGVTESDAPGWNGIGPVTVGNHAVSQLQLGVWGDVLDVMAQYVAQGNQLDPATAGLLERLADSACRQWPKKDSAMWELDDEQHYTSGKLGCWQALDRAIELHDAGQIAGDRETWAKNRRLIEQWVDENGWNEERGAYVMRPGTSALDTAVLLHTMSGFDRGPRMSATIDAIVSELERDGLVFRYSGVAEEEGAFVACSFWLVTALAQVGRIDEARSLMEKAVAHANDVGVYSEMISVDDGSFLGNLPQALSHLALVQAALAIRDAERA</sequence>
<dbReference type="SUPFAM" id="SSF48208">
    <property type="entry name" value="Six-hairpin glycosidases"/>
    <property type="match status" value="1"/>
</dbReference>
<proteinExistence type="predicted"/>
<evidence type="ECO:0000259" key="3">
    <source>
        <dbReference type="Pfam" id="PF19291"/>
    </source>
</evidence>
<name>A0A495IBV2_9MICO</name>
<dbReference type="RefSeq" id="WP_121368267.1">
    <property type="nucleotide sequence ID" value="NZ_RBKS01000001.1"/>
</dbReference>
<organism evidence="4 5">
    <name type="scientific">Frondihabitans australicus</name>
    <dbReference type="NCBI Taxonomy" id="386892"/>
    <lineage>
        <taxon>Bacteria</taxon>
        <taxon>Bacillati</taxon>
        <taxon>Actinomycetota</taxon>
        <taxon>Actinomycetes</taxon>
        <taxon>Micrococcales</taxon>
        <taxon>Microbacteriaceae</taxon>
        <taxon>Frondihabitans</taxon>
    </lineage>
</organism>
<dbReference type="EMBL" id="RBKS01000001">
    <property type="protein sequence ID" value="RKR73399.1"/>
    <property type="molecule type" value="Genomic_DNA"/>
</dbReference>
<evidence type="ECO:0000259" key="2">
    <source>
        <dbReference type="Pfam" id="PF00723"/>
    </source>
</evidence>
<evidence type="ECO:0000256" key="1">
    <source>
        <dbReference type="SAM" id="MobiDB-lite"/>
    </source>
</evidence>
<dbReference type="PANTHER" id="PTHR31616:SF0">
    <property type="entry name" value="GLUCAN 1,4-ALPHA-GLUCOSIDASE"/>
    <property type="match status" value="1"/>
</dbReference>
<dbReference type="InterPro" id="IPR011613">
    <property type="entry name" value="GH15-like"/>
</dbReference>